<sequence length="1032" mass="111607">MARRSDPEDIQDREELLKALRQLYDDRGLSRHDFAEASSLGTATVQAILNGSTGIPQPGTLKAFAKACGEDPDAWLAARRRAVKAQKNAEALRGPVYLPVQAGRSFVGRERELEALDDALTGPSSAGGTGTLVVQQRVGTVHGLGGIGKSALAAHWAAARLDEHAATWWITADTPAHVTQGLAALGAALDESLADRSLEVLAEHALGWLAAHRGWLLVLDNVVDPADVEQLLARVRTGRIVVTTRTATGWDRLTGHVLRLDVLTQAQAVDLLTRIVTGVRPNAALDGAAELAEELGQLPLALRQAAGFIAETGMTPAAYLDLLARYPASTYGQAPADTPVDRTIARVWHATLDHLRVSTPLAGHLLRVLAWYAPDRIPRSLLDPGLSPDGARAPADPVMVHAAVARLAAYNMITQDEDGRTLSVHRLVQALARTPDEADPHRKPGDVARARAEAAGLLCTAVLPDVEDPAVWAALRSLVPHADALTDRVDAGGDLSIYVICSRVGNFLRGQGLLNRAITYLQRSLDVAEHLTDSDHFLTMHARTDLGLAYRDTSEPERAVPLLLQNVLDCERLLGDDHPDTLSSRHNLAYAYQKLGDLEQAVPLHEQTLAARERVLGEDHFQTLISRNNLALAYAEAGQPERALPLHERNLADRRRILGEDHSHTLSSGNNLASVYEKIGDLERAVALYEETLAGYVRTLGEDHPDALAAKGNLAYAYENAGNPEQAVALGEEALAGCERALDVDHPLTLRIRVSLAHAYEAVGDLKRAIQLQEHVVDEHARRSGDDHIDTLVARSNLGHFYKSSGDAQRAVSVYEAAVAGLSRTCGDDDPNTVGARSNLAQAHHLAGDPRGAIALFERAFEDCVRVLGEDDPLTLSCGNNMAHAYKDAGDAQRAVVLFERTLAGRERLLGQDHLDTLESRHDLAGACQEAGDLKRAIKLHVDTLNGRRRVLGADHPDTLLSHNNLAGAYQTAGDLKRAVAQHRAALAGYQRLLPAGHPLLATMRRNLEVALTLRKQRDRAPAKSRRKPPRT</sequence>
<dbReference type="InterPro" id="IPR002182">
    <property type="entry name" value="NB-ARC"/>
</dbReference>
<name>A0ABW2XU41_9ACTN</name>
<dbReference type="SUPFAM" id="SSF48452">
    <property type="entry name" value="TPR-like"/>
    <property type="match status" value="4"/>
</dbReference>
<organism evidence="2 3">
    <name type="scientific">Actinomadura fibrosa</name>
    <dbReference type="NCBI Taxonomy" id="111802"/>
    <lineage>
        <taxon>Bacteria</taxon>
        <taxon>Bacillati</taxon>
        <taxon>Actinomycetota</taxon>
        <taxon>Actinomycetes</taxon>
        <taxon>Streptosporangiales</taxon>
        <taxon>Thermomonosporaceae</taxon>
        <taxon>Actinomadura</taxon>
    </lineage>
</organism>
<dbReference type="Pfam" id="PF13560">
    <property type="entry name" value="HTH_31"/>
    <property type="match status" value="1"/>
</dbReference>
<dbReference type="Gene3D" id="3.40.50.300">
    <property type="entry name" value="P-loop containing nucleotide triphosphate hydrolases"/>
    <property type="match status" value="1"/>
</dbReference>
<comment type="caution">
    <text evidence="2">The sequence shown here is derived from an EMBL/GenBank/DDBJ whole genome shotgun (WGS) entry which is preliminary data.</text>
</comment>
<evidence type="ECO:0000313" key="2">
    <source>
        <dbReference type="EMBL" id="MFD0689904.1"/>
    </source>
</evidence>
<keyword evidence="3" id="KW-1185">Reference proteome</keyword>
<dbReference type="InterPro" id="IPR053137">
    <property type="entry name" value="NLR-like"/>
</dbReference>
<dbReference type="InterPro" id="IPR001387">
    <property type="entry name" value="Cro/C1-type_HTH"/>
</dbReference>
<dbReference type="Pfam" id="PF13374">
    <property type="entry name" value="TPR_10"/>
    <property type="match status" value="2"/>
</dbReference>
<dbReference type="InterPro" id="IPR056681">
    <property type="entry name" value="DUF7779"/>
</dbReference>
<dbReference type="PROSITE" id="PS50943">
    <property type="entry name" value="HTH_CROC1"/>
    <property type="match status" value="1"/>
</dbReference>
<evidence type="ECO:0000259" key="1">
    <source>
        <dbReference type="PROSITE" id="PS50943"/>
    </source>
</evidence>
<dbReference type="InterPro" id="IPR011990">
    <property type="entry name" value="TPR-like_helical_dom_sf"/>
</dbReference>
<dbReference type="PANTHER" id="PTHR46082:SF6">
    <property type="entry name" value="AAA+ ATPASE DOMAIN-CONTAINING PROTEIN-RELATED"/>
    <property type="match status" value="1"/>
</dbReference>
<dbReference type="Pfam" id="PF25000">
    <property type="entry name" value="DUF7779"/>
    <property type="match status" value="1"/>
</dbReference>
<dbReference type="InterPro" id="IPR010982">
    <property type="entry name" value="Lambda_DNA-bd_dom_sf"/>
</dbReference>
<proteinExistence type="predicted"/>
<dbReference type="SUPFAM" id="SSF47413">
    <property type="entry name" value="lambda repressor-like DNA-binding domains"/>
    <property type="match status" value="1"/>
</dbReference>
<dbReference type="InterPro" id="IPR019734">
    <property type="entry name" value="TPR_rpt"/>
</dbReference>
<protein>
    <submittedName>
        <fullName evidence="2">FxSxx-COOH system tetratricopeptide repeat protein</fullName>
    </submittedName>
</protein>
<gene>
    <name evidence="2" type="primary">fxsT</name>
    <name evidence="2" type="ORF">ACFQZM_35820</name>
</gene>
<reference evidence="3" key="1">
    <citation type="journal article" date="2019" name="Int. J. Syst. Evol. Microbiol.">
        <title>The Global Catalogue of Microorganisms (GCM) 10K type strain sequencing project: providing services to taxonomists for standard genome sequencing and annotation.</title>
        <authorList>
            <consortium name="The Broad Institute Genomics Platform"/>
            <consortium name="The Broad Institute Genome Sequencing Center for Infectious Disease"/>
            <person name="Wu L."/>
            <person name="Ma J."/>
        </authorList>
    </citation>
    <scope>NUCLEOTIDE SEQUENCE [LARGE SCALE GENOMIC DNA]</scope>
    <source>
        <strain evidence="3">JCM 9371</strain>
    </source>
</reference>
<dbReference type="InterPro" id="IPR027417">
    <property type="entry name" value="P-loop_NTPase"/>
</dbReference>
<dbReference type="Proteomes" id="UP001597063">
    <property type="component" value="Unassembled WGS sequence"/>
</dbReference>
<dbReference type="SMART" id="SM00530">
    <property type="entry name" value="HTH_XRE"/>
    <property type="match status" value="1"/>
</dbReference>
<feature type="domain" description="HTH cro/C1-type" evidence="1">
    <location>
        <begin position="20"/>
        <end position="75"/>
    </location>
</feature>
<dbReference type="RefSeq" id="WP_165502932.1">
    <property type="nucleotide sequence ID" value="NZ_CAACUY010000065.1"/>
</dbReference>
<dbReference type="Gene3D" id="1.25.40.10">
    <property type="entry name" value="Tetratricopeptide repeat domain"/>
    <property type="match status" value="3"/>
</dbReference>
<evidence type="ECO:0000313" key="3">
    <source>
        <dbReference type="Proteomes" id="UP001597063"/>
    </source>
</evidence>
<accession>A0ABW2XU41</accession>
<dbReference type="Pfam" id="PF00931">
    <property type="entry name" value="NB-ARC"/>
    <property type="match status" value="1"/>
</dbReference>
<dbReference type="SMART" id="SM00028">
    <property type="entry name" value="TPR"/>
    <property type="match status" value="7"/>
</dbReference>
<dbReference type="CDD" id="cd00093">
    <property type="entry name" value="HTH_XRE"/>
    <property type="match status" value="1"/>
</dbReference>
<dbReference type="SUPFAM" id="SSF52540">
    <property type="entry name" value="P-loop containing nucleoside triphosphate hydrolases"/>
    <property type="match status" value="1"/>
</dbReference>
<dbReference type="NCBIfam" id="NF040586">
    <property type="entry name" value="FxSxx_TPR"/>
    <property type="match status" value="1"/>
</dbReference>
<dbReference type="Pfam" id="PF13424">
    <property type="entry name" value="TPR_12"/>
    <property type="match status" value="5"/>
</dbReference>
<dbReference type="EMBL" id="JBHTGP010000018">
    <property type="protein sequence ID" value="MFD0689904.1"/>
    <property type="molecule type" value="Genomic_DNA"/>
</dbReference>
<dbReference type="PANTHER" id="PTHR46082">
    <property type="entry name" value="ATP/GTP-BINDING PROTEIN-RELATED"/>
    <property type="match status" value="1"/>
</dbReference>
<dbReference type="Gene3D" id="1.10.260.40">
    <property type="entry name" value="lambda repressor-like DNA-binding domains"/>
    <property type="match status" value="1"/>
</dbReference>